<feature type="domain" description="CN hydrolase" evidence="3">
    <location>
        <begin position="61"/>
        <end position="310"/>
    </location>
</feature>
<dbReference type="PROSITE" id="PS01227">
    <property type="entry name" value="UPF0012"/>
    <property type="match status" value="1"/>
</dbReference>
<dbReference type="GO" id="GO:0016811">
    <property type="term" value="F:hydrolase activity, acting on carbon-nitrogen (but not peptide) bonds, in linear amides"/>
    <property type="evidence" value="ECO:0007669"/>
    <property type="project" value="InterPro"/>
</dbReference>
<dbReference type="EMBL" id="MDYQ01000240">
    <property type="protein sequence ID" value="PRP78110.1"/>
    <property type="molecule type" value="Genomic_DNA"/>
</dbReference>
<evidence type="ECO:0000259" key="3">
    <source>
        <dbReference type="PROSITE" id="PS50263"/>
    </source>
</evidence>
<organism evidence="4 5">
    <name type="scientific">Planoprotostelium fungivorum</name>
    <dbReference type="NCBI Taxonomy" id="1890364"/>
    <lineage>
        <taxon>Eukaryota</taxon>
        <taxon>Amoebozoa</taxon>
        <taxon>Evosea</taxon>
        <taxon>Variosea</taxon>
        <taxon>Cavosteliida</taxon>
        <taxon>Cavosteliaceae</taxon>
        <taxon>Planoprotostelium</taxon>
    </lineage>
</organism>
<proteinExistence type="predicted"/>
<keyword evidence="1" id="KW-0378">Hydrolase</keyword>
<dbReference type="STRING" id="1890364.A0A2P6N2D4"/>
<dbReference type="SUPFAM" id="SSF56317">
    <property type="entry name" value="Carbon-nitrogen hydrolase"/>
    <property type="match status" value="1"/>
</dbReference>
<feature type="region of interest" description="Disordered" evidence="2">
    <location>
        <begin position="317"/>
        <end position="343"/>
    </location>
</feature>
<dbReference type="PANTHER" id="PTHR23088">
    <property type="entry name" value="NITRILASE-RELATED"/>
    <property type="match status" value="1"/>
</dbReference>
<evidence type="ECO:0000256" key="2">
    <source>
        <dbReference type="SAM" id="MobiDB-lite"/>
    </source>
</evidence>
<feature type="compositionally biased region" description="Basic and acidic residues" evidence="2">
    <location>
        <begin position="324"/>
        <end position="343"/>
    </location>
</feature>
<dbReference type="PANTHER" id="PTHR23088:SF27">
    <property type="entry name" value="DEAMINATED GLUTATHIONE AMIDASE"/>
    <property type="match status" value="1"/>
</dbReference>
<accession>A0A2P6N2D4</accession>
<dbReference type="InterPro" id="IPR045254">
    <property type="entry name" value="Nit1/2_C-N_Hydrolase"/>
</dbReference>
<gene>
    <name evidence="4" type="ORF">PROFUN_11622</name>
</gene>
<reference evidence="4 5" key="1">
    <citation type="journal article" date="2018" name="Genome Biol. Evol.">
        <title>Multiple Roots of Fruiting Body Formation in Amoebozoa.</title>
        <authorList>
            <person name="Hillmann F."/>
            <person name="Forbes G."/>
            <person name="Novohradska S."/>
            <person name="Ferling I."/>
            <person name="Riege K."/>
            <person name="Groth M."/>
            <person name="Westermann M."/>
            <person name="Marz M."/>
            <person name="Spaller T."/>
            <person name="Winckler T."/>
            <person name="Schaap P."/>
            <person name="Glockner G."/>
        </authorList>
    </citation>
    <scope>NUCLEOTIDE SEQUENCE [LARGE SCALE GENOMIC DNA]</scope>
    <source>
        <strain evidence="4 5">Jena</strain>
    </source>
</reference>
<dbReference type="InParanoid" id="A0A2P6N2D4"/>
<dbReference type="AlphaFoldDB" id="A0A2P6N2D4"/>
<dbReference type="FunCoup" id="A0A2P6N2D4">
    <property type="interactions" value="62"/>
</dbReference>
<dbReference type="Proteomes" id="UP000241769">
    <property type="component" value="Unassembled WGS sequence"/>
</dbReference>
<keyword evidence="5" id="KW-1185">Reference proteome</keyword>
<dbReference type="InterPro" id="IPR001110">
    <property type="entry name" value="UPF0012_CS"/>
</dbReference>
<comment type="caution">
    <text evidence="4">The sequence shown here is derived from an EMBL/GenBank/DDBJ whole genome shotgun (WGS) entry which is preliminary data.</text>
</comment>
<dbReference type="InterPro" id="IPR003010">
    <property type="entry name" value="C-N_Hydrolase"/>
</dbReference>
<sequence>MSEAVLNIRWIIHIRDSITHVPYAGDTDSNSRASLDFAEARSLPCGRHDRRKMNFAGSRELTGQVGQMCSTDDREKNFSTVEEIVKRATSDFGGILKLVCLPESFDFIGDSTKVHHDGLDGPLFTRYKELAKKYNIWISYGGFHEGIANDPTYKCYNTHVIVDNEGQIKATYRKMHMCVVSSENGTSDESEMVKPGDQMVVCDSPVGKLGLSICYDIRFPELYVSLRKMGAEVILIPAAFMIETGINHWQVLLTARAIETQCFIVAAAQIGEHNDSRMSFGKSLVVCPWGNVVACCVDSNPTFTITNIDLDRTKDARKKSPCYDNRRPDVYGDVGAKELPKSK</sequence>
<evidence type="ECO:0000256" key="1">
    <source>
        <dbReference type="ARBA" id="ARBA00022801"/>
    </source>
</evidence>
<name>A0A2P6N2D4_9EUKA</name>
<dbReference type="CDD" id="cd07572">
    <property type="entry name" value="nit"/>
    <property type="match status" value="1"/>
</dbReference>
<dbReference type="Gene3D" id="3.60.110.10">
    <property type="entry name" value="Carbon-nitrogen hydrolase"/>
    <property type="match status" value="1"/>
</dbReference>
<dbReference type="InterPro" id="IPR036526">
    <property type="entry name" value="C-N_Hydrolase_sf"/>
</dbReference>
<protein>
    <submittedName>
        <fullName evidence="4">Nitrilase 1</fullName>
    </submittedName>
</protein>
<evidence type="ECO:0000313" key="4">
    <source>
        <dbReference type="EMBL" id="PRP78110.1"/>
    </source>
</evidence>
<evidence type="ECO:0000313" key="5">
    <source>
        <dbReference type="Proteomes" id="UP000241769"/>
    </source>
</evidence>
<dbReference type="OrthoDB" id="10250282at2759"/>
<dbReference type="PROSITE" id="PS50263">
    <property type="entry name" value="CN_HYDROLASE"/>
    <property type="match status" value="1"/>
</dbReference>
<dbReference type="Pfam" id="PF00795">
    <property type="entry name" value="CN_hydrolase"/>
    <property type="match status" value="1"/>
</dbReference>